<dbReference type="KEGG" id="hbq:QI031_25765"/>
<reference evidence="2 3" key="1">
    <citation type="journal article" date="2023" name="Limnol Oceanogr Lett">
        <title>Environmental adaptations by the intertidal Antarctic cyanobacterium Halotia branconii CENA392 as revealed using long-read genome sequencing.</title>
        <authorList>
            <person name="Dextro R.B."/>
            <person name="Delbaje E."/>
            <person name="Freitas P.N.N."/>
            <person name="Geraldes V."/>
            <person name="Pinto E."/>
            <person name="Long P.F."/>
            <person name="Fiore M.F."/>
        </authorList>
    </citation>
    <scope>NUCLEOTIDE SEQUENCE [LARGE SCALE GENOMIC DNA]</scope>
    <source>
        <strain evidence="2 3">CENA392</strain>
    </source>
</reference>
<dbReference type="AlphaFoldDB" id="A0AAJ6P8W7"/>
<sequence>MQTQAVSDRSLMNDASPPSTNKFWDNFKAIFGPYWYPTESGKEHFQTYYVYG</sequence>
<dbReference type="Proteomes" id="UP001223520">
    <property type="component" value="Chromosome"/>
</dbReference>
<proteinExistence type="predicted"/>
<protein>
    <submittedName>
        <fullName evidence="2">Uncharacterized protein</fullName>
    </submittedName>
</protein>
<keyword evidence="3" id="KW-1185">Reference proteome</keyword>
<gene>
    <name evidence="2" type="ORF">QI031_25765</name>
</gene>
<evidence type="ECO:0000313" key="2">
    <source>
        <dbReference type="EMBL" id="WGV25125.1"/>
    </source>
</evidence>
<evidence type="ECO:0000313" key="3">
    <source>
        <dbReference type="Proteomes" id="UP001223520"/>
    </source>
</evidence>
<dbReference type="EMBL" id="CP124543">
    <property type="protein sequence ID" value="WGV25125.1"/>
    <property type="molecule type" value="Genomic_DNA"/>
</dbReference>
<dbReference type="RefSeq" id="WP_281482429.1">
    <property type="nucleotide sequence ID" value="NZ_CP124543.1"/>
</dbReference>
<organism evidence="2 3">
    <name type="scientific">Halotia branconii CENA392</name>
    <dbReference type="NCBI Taxonomy" id="1539056"/>
    <lineage>
        <taxon>Bacteria</taxon>
        <taxon>Bacillati</taxon>
        <taxon>Cyanobacteriota</taxon>
        <taxon>Cyanophyceae</taxon>
        <taxon>Nostocales</taxon>
        <taxon>Nodulariaceae</taxon>
        <taxon>Halotia</taxon>
    </lineage>
</organism>
<name>A0AAJ6P8W7_9CYAN</name>
<accession>A0AAJ6P8W7</accession>
<feature type="region of interest" description="Disordered" evidence="1">
    <location>
        <begin position="1"/>
        <end position="21"/>
    </location>
</feature>
<evidence type="ECO:0000256" key="1">
    <source>
        <dbReference type="SAM" id="MobiDB-lite"/>
    </source>
</evidence>